<keyword evidence="1" id="KW-1133">Transmembrane helix</keyword>
<dbReference type="PANTHER" id="PTHR40765:SF2">
    <property type="entry name" value="ESX-2 SECRETION SYSTEM ATPASE ECCB2"/>
    <property type="match status" value="1"/>
</dbReference>
<dbReference type="RefSeq" id="WP_281899375.1">
    <property type="nucleotide sequence ID" value="NZ_BSDI01000025.1"/>
</dbReference>
<dbReference type="InterPro" id="IPR044857">
    <property type="entry name" value="T7SS_EccB_R1"/>
</dbReference>
<proteinExistence type="predicted"/>
<keyword evidence="3" id="KW-1185">Reference proteome</keyword>
<dbReference type="Gene3D" id="3.30.2390.20">
    <property type="entry name" value="Type VII secretion system EccB, repeat 1 domain"/>
    <property type="match status" value="1"/>
</dbReference>
<feature type="transmembrane region" description="Helical" evidence="1">
    <location>
        <begin position="37"/>
        <end position="61"/>
    </location>
</feature>
<evidence type="ECO:0000313" key="3">
    <source>
        <dbReference type="Proteomes" id="UP001144280"/>
    </source>
</evidence>
<comment type="caution">
    <text evidence="2">The sequence shown here is derived from an EMBL/GenBank/DDBJ whole genome shotgun (WGS) entry which is preliminary data.</text>
</comment>
<keyword evidence="1" id="KW-0472">Membrane</keyword>
<gene>
    <name evidence="2" type="ORF">Pa4123_48710</name>
</gene>
<evidence type="ECO:0000313" key="2">
    <source>
        <dbReference type="EMBL" id="GLH99595.1"/>
    </source>
</evidence>
<organism evidence="2 3">
    <name type="scientific">Phytohabitans aurantiacus</name>
    <dbReference type="NCBI Taxonomy" id="3016789"/>
    <lineage>
        <taxon>Bacteria</taxon>
        <taxon>Bacillati</taxon>
        <taxon>Actinomycetota</taxon>
        <taxon>Actinomycetes</taxon>
        <taxon>Micromonosporales</taxon>
        <taxon>Micromonosporaceae</taxon>
    </lineage>
</organism>
<protein>
    <submittedName>
        <fullName evidence="2">Type VII secretion protein EccB</fullName>
    </submittedName>
</protein>
<reference evidence="2" key="1">
    <citation type="submission" date="2022-12" db="EMBL/GenBank/DDBJ databases">
        <title>New Phytohabitans aurantiacus sp. RD004123 nov., an actinomycete isolated from soil.</title>
        <authorList>
            <person name="Triningsih D.W."/>
            <person name="Harunari E."/>
            <person name="Igarashi Y."/>
        </authorList>
    </citation>
    <scope>NUCLEOTIDE SEQUENCE</scope>
    <source>
        <strain evidence="2">RD004123</strain>
    </source>
</reference>
<accession>A0ABQ5QYL6</accession>
<name>A0ABQ5QYL6_9ACTN</name>
<dbReference type="InterPro" id="IPR007795">
    <property type="entry name" value="T7SS_EccB"/>
</dbReference>
<keyword evidence="1" id="KW-0812">Transmembrane</keyword>
<dbReference type="Pfam" id="PF05108">
    <property type="entry name" value="T7SS_ESX1_EccB"/>
    <property type="match status" value="1"/>
</dbReference>
<dbReference type="EMBL" id="BSDI01000025">
    <property type="protein sequence ID" value="GLH99595.1"/>
    <property type="molecule type" value="Genomic_DNA"/>
</dbReference>
<dbReference type="Proteomes" id="UP001144280">
    <property type="component" value="Unassembled WGS sequence"/>
</dbReference>
<evidence type="ECO:0000256" key="1">
    <source>
        <dbReference type="SAM" id="Phobius"/>
    </source>
</evidence>
<dbReference type="NCBIfam" id="TIGR03919">
    <property type="entry name" value="T7SS_EccB"/>
    <property type="match status" value="1"/>
</dbReference>
<sequence length="477" mass="49428">MPTRRDQLQSYQFMMQRVVSAFAHHDTDPVQPAGRRLFAAGLGGVMVAVLALAAVGVYALVRPGGNRNWRDGQSIIVEKETGTRFVFRQGVLYPMANFTSAVLAQESDAKTVRVSAKSMMGVPRGPVLGIPGAPDAVPPKGRVLGAPWTICAQPARDASGRASAVTSLLVGRGAQVGRDLGDDALLAQDVDGGGFFLVWHQRRYAIADQQVVFTALGLDRQPRTPVSAALLDALPAGEPLAARRVDKRGTASTAVAGARIGQVYFVDSAGATRQYFLVADAARLAVVTEVEANLLLADPATRAAYPGQPPRGLELSPADAAAAAKLPVPAVGAEALPATAPRIVAPFSASAATSAICAEFRDAANPPRLVVDTPAGQLVVGAASARRTAQGVPLADRVAVAPGWAAIVEAMPSAEAPSGTRYLVTDLGVRHAMSDPNVQGYLGFGALTPVRLPAAVVARMPEGPPLDPVAARRPVLG</sequence>
<dbReference type="PANTHER" id="PTHR40765">
    <property type="entry name" value="ESX-2 SECRETION SYSTEM ATPASE ECCB2"/>
    <property type="match status" value="1"/>
</dbReference>